<comment type="caution">
    <text evidence="1">The sequence shown here is derived from an EMBL/GenBank/DDBJ whole genome shotgun (WGS) entry which is preliminary data.</text>
</comment>
<proteinExistence type="predicted"/>
<protein>
    <submittedName>
        <fullName evidence="1">Uncharacterized protein</fullName>
    </submittedName>
</protein>
<reference evidence="1" key="1">
    <citation type="submission" date="2022-04" db="EMBL/GenBank/DDBJ databases">
        <title>Genome of the entomopathogenic fungus Entomophthora muscae.</title>
        <authorList>
            <person name="Elya C."/>
            <person name="Lovett B.R."/>
            <person name="Lee E."/>
            <person name="Macias A.M."/>
            <person name="Hajek A.E."/>
            <person name="De Bivort B.L."/>
            <person name="Kasson M.T."/>
            <person name="De Fine Licht H.H."/>
            <person name="Stajich J.E."/>
        </authorList>
    </citation>
    <scope>NUCLEOTIDE SEQUENCE</scope>
    <source>
        <strain evidence="1">Berkeley</strain>
    </source>
</reference>
<dbReference type="Proteomes" id="UP001165960">
    <property type="component" value="Unassembled WGS sequence"/>
</dbReference>
<accession>A0ACC2S1C3</accession>
<organism evidence="1 2">
    <name type="scientific">Entomophthora muscae</name>
    <dbReference type="NCBI Taxonomy" id="34485"/>
    <lineage>
        <taxon>Eukaryota</taxon>
        <taxon>Fungi</taxon>
        <taxon>Fungi incertae sedis</taxon>
        <taxon>Zoopagomycota</taxon>
        <taxon>Entomophthoromycotina</taxon>
        <taxon>Entomophthoromycetes</taxon>
        <taxon>Entomophthorales</taxon>
        <taxon>Entomophthoraceae</taxon>
        <taxon>Entomophthora</taxon>
    </lineage>
</organism>
<dbReference type="EMBL" id="QTSX02006036">
    <property type="protein sequence ID" value="KAJ9056095.1"/>
    <property type="molecule type" value="Genomic_DNA"/>
</dbReference>
<name>A0ACC2S1C3_9FUNG</name>
<sequence length="325" mass="37103">MKACLLFVFAISNAQLIPQALKDLYNVEYSFYRAHQLINAVKGLDAIGQISRKSFPLVSPRPSYGITPKDVQYYLQHAFISGCKADKVDKCFCEGKFADLKIFRNETFDAQTAVATDSRNKLIIISYRGAVSKPNWDTNFRSELINYPKLNSKIKIHQGFYEHFRSLHSQMEPEVLKLLNNPKYKNYKLHVTGYSLGASVAAIALPTWTNLLSTRRMENKAQLFIYSGPRPGNVEFSRYLETLGIPLIRYAKNGDVVTHVPDQSSGYSHVGQEFYDGSLFLRKKEVIRCANNVVEDTNCLLHDTQFHVINHIFPFQKFTPLPPFC</sequence>
<evidence type="ECO:0000313" key="2">
    <source>
        <dbReference type="Proteomes" id="UP001165960"/>
    </source>
</evidence>
<keyword evidence="2" id="KW-1185">Reference proteome</keyword>
<gene>
    <name evidence="1" type="ORF">DSO57_1036595</name>
</gene>
<evidence type="ECO:0000313" key="1">
    <source>
        <dbReference type="EMBL" id="KAJ9056095.1"/>
    </source>
</evidence>